<accession>A0A7T0G2V5</accession>
<keyword evidence="3 11" id="KW-0808">Transferase</keyword>
<dbReference type="SUPFAM" id="SSF52540">
    <property type="entry name" value="P-loop containing nucleoside triphosphate hydrolases"/>
    <property type="match status" value="1"/>
</dbReference>
<keyword evidence="5" id="KW-0235">DNA replication</keyword>
<proteinExistence type="inferred from homology"/>
<evidence type="ECO:0000256" key="4">
    <source>
        <dbReference type="ARBA" id="ARBA00022695"/>
    </source>
</evidence>
<feature type="domain" description="DNA polymerase III delta N-terminal" evidence="9">
    <location>
        <begin position="21"/>
        <end position="138"/>
    </location>
</feature>
<dbReference type="Gene3D" id="1.20.272.10">
    <property type="match status" value="1"/>
</dbReference>
<dbReference type="Pfam" id="PF06144">
    <property type="entry name" value="DNA_pol3_delta"/>
    <property type="match status" value="1"/>
</dbReference>
<dbReference type="Pfam" id="PF21694">
    <property type="entry name" value="DNA_pol3_delta_C"/>
    <property type="match status" value="1"/>
</dbReference>
<dbReference type="Proteomes" id="UP000594464">
    <property type="component" value="Chromosome"/>
</dbReference>
<feature type="domain" description="DNA polymerase III delta subunit-like C-terminal" evidence="10">
    <location>
        <begin position="213"/>
        <end position="330"/>
    </location>
</feature>
<evidence type="ECO:0000313" key="11">
    <source>
        <dbReference type="EMBL" id="QPJ64668.1"/>
    </source>
</evidence>
<comment type="similarity">
    <text evidence="7">Belongs to the DNA polymerase HolA subunit family.</text>
</comment>
<dbReference type="NCBIfam" id="TIGR01128">
    <property type="entry name" value="holA"/>
    <property type="match status" value="1"/>
</dbReference>
<evidence type="ECO:0000313" key="12">
    <source>
        <dbReference type="Proteomes" id="UP000594464"/>
    </source>
</evidence>
<dbReference type="InterPro" id="IPR027417">
    <property type="entry name" value="P-loop_NTPase"/>
</dbReference>
<dbReference type="InterPro" id="IPR048466">
    <property type="entry name" value="DNA_pol3_delta-like_C"/>
</dbReference>
<evidence type="ECO:0000256" key="6">
    <source>
        <dbReference type="ARBA" id="ARBA00022932"/>
    </source>
</evidence>
<dbReference type="Gene3D" id="1.10.8.60">
    <property type="match status" value="1"/>
</dbReference>
<sequence length="339" mass="37703">MPLSAGQFLQQIQQGQWSGFHFLYGEERFFHSEIINALLNQIVAPDDRDFNFEIFDAKESGPNAWIAAARTLSFMGGDKFIVVRNLHERTLEADEADSLMAYADKPAEGSCMVVTADKIDRKRKLYKTLAKRKDAVECGPPDEGSLVSWLKLRAQEHGYTLAGGAAKLIVGRVGAKSGALAMELEKLMTFAGTNKTIKEQDAASLVGDVHVEDGFALTDALKEKNTEKALRILDNQLSHGEEPIRMLGLITWQLRTIWEVKSHADKRLSPQQIAKAIGANPFVVQKALPAANRYSVEELKQCFRELSQTDRELKSTSKSPEGALRTLIWNLCATSARKR</sequence>
<dbReference type="GO" id="GO:0003677">
    <property type="term" value="F:DNA binding"/>
    <property type="evidence" value="ECO:0007669"/>
    <property type="project" value="InterPro"/>
</dbReference>
<dbReference type="Gene3D" id="3.40.50.300">
    <property type="entry name" value="P-loop containing nucleotide triphosphate hydrolases"/>
    <property type="match status" value="1"/>
</dbReference>
<evidence type="ECO:0000256" key="3">
    <source>
        <dbReference type="ARBA" id="ARBA00022679"/>
    </source>
</evidence>
<evidence type="ECO:0000256" key="1">
    <source>
        <dbReference type="ARBA" id="ARBA00012417"/>
    </source>
</evidence>
<dbReference type="AlphaFoldDB" id="A0A7T0G2V5"/>
<evidence type="ECO:0000256" key="2">
    <source>
        <dbReference type="ARBA" id="ARBA00017703"/>
    </source>
</evidence>
<name>A0A7T0G2V5_9BACT</name>
<comment type="catalytic activity">
    <reaction evidence="8">
        <text>DNA(n) + a 2'-deoxyribonucleoside 5'-triphosphate = DNA(n+1) + diphosphate</text>
        <dbReference type="Rhea" id="RHEA:22508"/>
        <dbReference type="Rhea" id="RHEA-COMP:17339"/>
        <dbReference type="Rhea" id="RHEA-COMP:17340"/>
        <dbReference type="ChEBI" id="CHEBI:33019"/>
        <dbReference type="ChEBI" id="CHEBI:61560"/>
        <dbReference type="ChEBI" id="CHEBI:173112"/>
        <dbReference type="EC" id="2.7.7.7"/>
    </reaction>
</comment>
<dbReference type="SUPFAM" id="SSF48019">
    <property type="entry name" value="post-AAA+ oligomerization domain-like"/>
    <property type="match status" value="1"/>
</dbReference>
<evidence type="ECO:0000256" key="8">
    <source>
        <dbReference type="ARBA" id="ARBA00049244"/>
    </source>
</evidence>
<evidence type="ECO:0000256" key="5">
    <source>
        <dbReference type="ARBA" id="ARBA00022705"/>
    </source>
</evidence>
<protein>
    <recommendedName>
        <fullName evidence="2">DNA polymerase III subunit delta</fullName>
        <ecNumber evidence="1">2.7.7.7</ecNumber>
    </recommendedName>
</protein>
<dbReference type="EC" id="2.7.7.7" evidence="1"/>
<keyword evidence="6" id="KW-0239">DNA-directed DNA polymerase</keyword>
<dbReference type="GO" id="GO:0003887">
    <property type="term" value="F:DNA-directed DNA polymerase activity"/>
    <property type="evidence" value="ECO:0007669"/>
    <property type="project" value="UniProtKB-KW"/>
</dbReference>
<organism evidence="11 12">
    <name type="scientific">Candidatus Nitrohelix vancouverensis</name>
    <dbReference type="NCBI Taxonomy" id="2705534"/>
    <lineage>
        <taxon>Bacteria</taxon>
        <taxon>Pseudomonadati</taxon>
        <taxon>Nitrospinota/Tectimicrobiota group</taxon>
        <taxon>Nitrospinota</taxon>
        <taxon>Nitrospinia</taxon>
        <taxon>Nitrospinales</taxon>
        <taxon>Nitrospinaceae</taxon>
        <taxon>Candidatus Nitrohelix</taxon>
    </lineage>
</organism>
<dbReference type="EMBL" id="CP048620">
    <property type="protein sequence ID" value="QPJ64668.1"/>
    <property type="molecule type" value="Genomic_DNA"/>
</dbReference>
<dbReference type="InterPro" id="IPR005790">
    <property type="entry name" value="DNA_polIII_delta"/>
</dbReference>
<dbReference type="GO" id="GO:0009360">
    <property type="term" value="C:DNA polymerase III complex"/>
    <property type="evidence" value="ECO:0007669"/>
    <property type="project" value="InterPro"/>
</dbReference>
<keyword evidence="4 11" id="KW-0548">Nucleotidyltransferase</keyword>
<dbReference type="KEGG" id="nva:G3M78_04390"/>
<evidence type="ECO:0000256" key="7">
    <source>
        <dbReference type="ARBA" id="ARBA00034754"/>
    </source>
</evidence>
<gene>
    <name evidence="11" type="primary">holA</name>
    <name evidence="11" type="ORF">G3M78_04390</name>
</gene>
<dbReference type="InterPro" id="IPR008921">
    <property type="entry name" value="DNA_pol3_clamp-load_cplx_C"/>
</dbReference>
<dbReference type="PANTHER" id="PTHR34388:SF1">
    <property type="entry name" value="DNA POLYMERASE III SUBUNIT DELTA"/>
    <property type="match status" value="1"/>
</dbReference>
<dbReference type="InterPro" id="IPR010372">
    <property type="entry name" value="DNA_pol3_delta_N"/>
</dbReference>
<dbReference type="GO" id="GO:0006261">
    <property type="term" value="P:DNA-templated DNA replication"/>
    <property type="evidence" value="ECO:0007669"/>
    <property type="project" value="TreeGrafter"/>
</dbReference>
<reference evidence="12" key="1">
    <citation type="submission" date="2020-02" db="EMBL/GenBank/DDBJ databases">
        <title>Genomic and physiological characterization of two novel Nitrospinaceae genera.</title>
        <authorList>
            <person name="Mueller A.J."/>
            <person name="Jung M.-Y."/>
            <person name="Strachan C.R."/>
            <person name="Herbold C.W."/>
            <person name="Kirkegaard R.H."/>
            <person name="Daims H."/>
        </authorList>
    </citation>
    <scope>NUCLEOTIDE SEQUENCE [LARGE SCALE GENOMIC DNA]</scope>
</reference>
<dbReference type="PANTHER" id="PTHR34388">
    <property type="entry name" value="DNA POLYMERASE III SUBUNIT DELTA"/>
    <property type="match status" value="1"/>
</dbReference>
<evidence type="ECO:0000259" key="10">
    <source>
        <dbReference type="Pfam" id="PF21694"/>
    </source>
</evidence>
<evidence type="ECO:0000259" key="9">
    <source>
        <dbReference type="Pfam" id="PF06144"/>
    </source>
</evidence>